<accession>A0A3N4DIX0</accession>
<reference evidence="2" key="2">
    <citation type="submission" date="2021-03" db="EMBL/GenBank/DDBJ databases">
        <title>Human Oral Microbial Genomes.</title>
        <authorList>
            <person name="Johnston C.D."/>
            <person name="Chen T."/>
            <person name="Dewhirst F.E."/>
        </authorList>
    </citation>
    <scope>NUCLEOTIDE SEQUENCE</scope>
    <source>
        <strain evidence="2">F0714</strain>
    </source>
</reference>
<dbReference type="OrthoDB" id="6293727at2"/>
<dbReference type="Proteomes" id="UP000273044">
    <property type="component" value="Chromosome"/>
</dbReference>
<keyword evidence="1" id="KW-1133">Transmembrane helix</keyword>
<dbReference type="Proteomes" id="UP000677180">
    <property type="component" value="Chromosome"/>
</dbReference>
<feature type="transmembrane region" description="Helical" evidence="1">
    <location>
        <begin position="53"/>
        <end position="71"/>
    </location>
</feature>
<evidence type="ECO:0000313" key="4">
    <source>
        <dbReference type="Proteomes" id="UP000273044"/>
    </source>
</evidence>
<dbReference type="AlphaFoldDB" id="A0A3N4DIX0"/>
<dbReference type="Pfam" id="PF14019">
    <property type="entry name" value="DUF4235"/>
    <property type="match status" value="1"/>
</dbReference>
<organism evidence="3 4">
    <name type="scientific">Arachnia propionica</name>
    <dbReference type="NCBI Taxonomy" id="1750"/>
    <lineage>
        <taxon>Bacteria</taxon>
        <taxon>Bacillati</taxon>
        <taxon>Actinomycetota</taxon>
        <taxon>Actinomycetes</taxon>
        <taxon>Propionibacteriales</taxon>
        <taxon>Propionibacteriaceae</taxon>
        <taxon>Arachnia</taxon>
    </lineage>
</organism>
<dbReference type="OMA" id="WMKFSAV"/>
<dbReference type="EMBL" id="CP072385">
    <property type="protein sequence ID" value="QUC09822.1"/>
    <property type="molecule type" value="Genomic_DNA"/>
</dbReference>
<keyword evidence="1" id="KW-0472">Membrane</keyword>
<dbReference type="RefSeq" id="WP_014846565.1">
    <property type="nucleotide sequence ID" value="NZ_CAJZDL010000075.1"/>
</dbReference>
<proteinExistence type="predicted"/>
<evidence type="ECO:0000313" key="2">
    <source>
        <dbReference type="EMBL" id="QUC09822.1"/>
    </source>
</evidence>
<reference evidence="3 4" key="1">
    <citation type="submission" date="2018-12" db="EMBL/GenBank/DDBJ databases">
        <authorList>
            <consortium name="Pathogen Informatics"/>
        </authorList>
    </citation>
    <scope>NUCLEOTIDE SEQUENCE [LARGE SCALE GENOMIC DNA]</scope>
    <source>
        <strain evidence="3 4">NCTC12967</strain>
    </source>
</reference>
<evidence type="ECO:0000313" key="3">
    <source>
        <dbReference type="EMBL" id="VEH70190.1"/>
    </source>
</evidence>
<gene>
    <name evidence="2" type="ORF">J5A53_08165</name>
    <name evidence="3" type="ORF">NCTC12967_01479</name>
</gene>
<keyword evidence="4" id="KW-1185">Reference proteome</keyword>
<name>A0A3N4DIX0_9ACTN</name>
<protein>
    <submittedName>
        <fullName evidence="2">DUF4235 domain-containing protein</fullName>
    </submittedName>
</protein>
<dbReference type="InterPro" id="IPR025329">
    <property type="entry name" value="DUF4235"/>
</dbReference>
<evidence type="ECO:0000256" key="1">
    <source>
        <dbReference type="SAM" id="Phobius"/>
    </source>
</evidence>
<dbReference type="GeneID" id="64406951"/>
<sequence length="97" mass="10717">MAVEEKILWKIYAGVLGAATTLLAQKVVTKAWEAATGDVPPDPNDPDTPLTQALIWALCSGVGVGMAQLTMNRYMQRRWFSNTGRRSPGRLRNKMDL</sequence>
<keyword evidence="1" id="KW-0812">Transmembrane</keyword>
<dbReference type="EMBL" id="LR134406">
    <property type="protein sequence ID" value="VEH70190.1"/>
    <property type="molecule type" value="Genomic_DNA"/>
</dbReference>